<accession>A0AAV2EW66</accession>
<evidence type="ECO:0000313" key="1">
    <source>
        <dbReference type="EMBL" id="CAL1390288.1"/>
    </source>
</evidence>
<keyword evidence="2" id="KW-1185">Reference proteome</keyword>
<sequence length="70" mass="8072">MLEAFWKKWIHGLPTIHHRRNSPAQIWGLETEMTQIDDDPPHSLTTHHNPWPCITNHHGDSGMARTAISN</sequence>
<dbReference type="AlphaFoldDB" id="A0AAV2EW66"/>
<dbReference type="EMBL" id="OZ034818">
    <property type="protein sequence ID" value="CAL1390288.1"/>
    <property type="molecule type" value="Genomic_DNA"/>
</dbReference>
<protein>
    <submittedName>
        <fullName evidence="1">Uncharacterized protein</fullName>
    </submittedName>
</protein>
<evidence type="ECO:0000313" key="2">
    <source>
        <dbReference type="Proteomes" id="UP001497516"/>
    </source>
</evidence>
<organism evidence="1 2">
    <name type="scientific">Linum trigynum</name>
    <dbReference type="NCBI Taxonomy" id="586398"/>
    <lineage>
        <taxon>Eukaryota</taxon>
        <taxon>Viridiplantae</taxon>
        <taxon>Streptophyta</taxon>
        <taxon>Embryophyta</taxon>
        <taxon>Tracheophyta</taxon>
        <taxon>Spermatophyta</taxon>
        <taxon>Magnoliopsida</taxon>
        <taxon>eudicotyledons</taxon>
        <taxon>Gunneridae</taxon>
        <taxon>Pentapetalae</taxon>
        <taxon>rosids</taxon>
        <taxon>fabids</taxon>
        <taxon>Malpighiales</taxon>
        <taxon>Linaceae</taxon>
        <taxon>Linum</taxon>
    </lineage>
</organism>
<dbReference type="Proteomes" id="UP001497516">
    <property type="component" value="Chromosome 5"/>
</dbReference>
<reference evidence="1 2" key="1">
    <citation type="submission" date="2024-04" db="EMBL/GenBank/DDBJ databases">
        <authorList>
            <person name="Fracassetti M."/>
        </authorList>
    </citation>
    <scope>NUCLEOTIDE SEQUENCE [LARGE SCALE GENOMIC DNA]</scope>
</reference>
<name>A0AAV2EW66_9ROSI</name>
<gene>
    <name evidence="1" type="ORF">LTRI10_LOCUS31084</name>
</gene>
<proteinExistence type="predicted"/>